<dbReference type="EMBL" id="MFID01000027">
    <property type="protein sequence ID" value="OGF80835.1"/>
    <property type="molecule type" value="Genomic_DNA"/>
</dbReference>
<evidence type="ECO:0008006" key="10">
    <source>
        <dbReference type="Google" id="ProtNLM"/>
    </source>
</evidence>
<keyword evidence="5 7" id="KW-1133">Transmembrane helix</keyword>
<evidence type="ECO:0000256" key="4">
    <source>
        <dbReference type="ARBA" id="ARBA00022692"/>
    </source>
</evidence>
<comment type="caution">
    <text evidence="8">The sequence shown here is derived from an EMBL/GenBank/DDBJ whole genome shotgun (WGS) entry which is preliminary data.</text>
</comment>
<evidence type="ECO:0000256" key="5">
    <source>
        <dbReference type="ARBA" id="ARBA00022989"/>
    </source>
</evidence>
<dbReference type="PANTHER" id="PTHR33452">
    <property type="entry name" value="OXIDOREDUCTASE CATD-RELATED"/>
    <property type="match status" value="1"/>
</dbReference>
<feature type="transmembrane region" description="Helical" evidence="7">
    <location>
        <begin position="12"/>
        <end position="33"/>
    </location>
</feature>
<accession>A0A1F5WYU6</accession>
<evidence type="ECO:0000256" key="7">
    <source>
        <dbReference type="SAM" id="Phobius"/>
    </source>
</evidence>
<organism evidence="8 9">
    <name type="scientific">Candidatus Giovannonibacteria bacterium RIFCSPLOWO2_01_FULL_45_34</name>
    <dbReference type="NCBI Taxonomy" id="1798351"/>
    <lineage>
        <taxon>Bacteria</taxon>
        <taxon>Candidatus Giovannoniibacteriota</taxon>
    </lineage>
</organism>
<evidence type="ECO:0000256" key="3">
    <source>
        <dbReference type="ARBA" id="ARBA00022475"/>
    </source>
</evidence>
<evidence type="ECO:0000313" key="9">
    <source>
        <dbReference type="Proteomes" id="UP000178114"/>
    </source>
</evidence>
<sequence length="140" mass="15708">MLTLFPQLLDYQYFAPTFLRVGLAFIILAHGLPKLYATRALFAEWLRSMGFKHRFFWTWTVALAESVGGGLILFGFLTQFAALILIIEFLFIILWVRRGQPFIATAAAPGMSRELDFLILMGLLALLVSHAGGFAIDLPL</sequence>
<dbReference type="Proteomes" id="UP000178114">
    <property type="component" value="Unassembled WGS sequence"/>
</dbReference>
<evidence type="ECO:0000256" key="2">
    <source>
        <dbReference type="ARBA" id="ARBA00006679"/>
    </source>
</evidence>
<dbReference type="AlphaFoldDB" id="A0A1F5WYU6"/>
<comment type="similarity">
    <text evidence="2">Belongs to the DoxX family.</text>
</comment>
<keyword evidence="4 7" id="KW-0812">Transmembrane</keyword>
<evidence type="ECO:0000313" key="8">
    <source>
        <dbReference type="EMBL" id="OGF80835.1"/>
    </source>
</evidence>
<reference evidence="8 9" key="1">
    <citation type="journal article" date="2016" name="Nat. Commun.">
        <title>Thousands of microbial genomes shed light on interconnected biogeochemical processes in an aquifer system.</title>
        <authorList>
            <person name="Anantharaman K."/>
            <person name="Brown C.T."/>
            <person name="Hug L.A."/>
            <person name="Sharon I."/>
            <person name="Castelle C.J."/>
            <person name="Probst A.J."/>
            <person name="Thomas B.C."/>
            <person name="Singh A."/>
            <person name="Wilkins M.J."/>
            <person name="Karaoz U."/>
            <person name="Brodie E.L."/>
            <person name="Williams K.H."/>
            <person name="Hubbard S.S."/>
            <person name="Banfield J.F."/>
        </authorList>
    </citation>
    <scope>NUCLEOTIDE SEQUENCE [LARGE SCALE GENOMIC DNA]</scope>
</reference>
<gene>
    <name evidence="8" type="ORF">A2930_00475</name>
</gene>
<dbReference type="GO" id="GO:0005886">
    <property type="term" value="C:plasma membrane"/>
    <property type="evidence" value="ECO:0007669"/>
    <property type="project" value="UniProtKB-SubCell"/>
</dbReference>
<protein>
    <recommendedName>
        <fullName evidence="10">DoxX family protein</fullName>
    </recommendedName>
</protein>
<dbReference type="Pfam" id="PF07681">
    <property type="entry name" value="DoxX"/>
    <property type="match status" value="1"/>
</dbReference>
<dbReference type="STRING" id="1798351.A2930_00475"/>
<dbReference type="InterPro" id="IPR051907">
    <property type="entry name" value="DoxX-like_oxidoreductase"/>
</dbReference>
<keyword evidence="3" id="KW-1003">Cell membrane</keyword>
<comment type="subcellular location">
    <subcellularLocation>
        <location evidence="1">Cell membrane</location>
        <topology evidence="1">Multi-pass membrane protein</topology>
    </subcellularLocation>
</comment>
<name>A0A1F5WYU6_9BACT</name>
<dbReference type="PANTHER" id="PTHR33452:SF1">
    <property type="entry name" value="INNER MEMBRANE PROTEIN YPHA-RELATED"/>
    <property type="match status" value="1"/>
</dbReference>
<proteinExistence type="inferred from homology"/>
<evidence type="ECO:0000256" key="1">
    <source>
        <dbReference type="ARBA" id="ARBA00004651"/>
    </source>
</evidence>
<feature type="transmembrane region" description="Helical" evidence="7">
    <location>
        <begin position="80"/>
        <end position="96"/>
    </location>
</feature>
<evidence type="ECO:0000256" key="6">
    <source>
        <dbReference type="ARBA" id="ARBA00023136"/>
    </source>
</evidence>
<feature type="transmembrane region" description="Helical" evidence="7">
    <location>
        <begin position="54"/>
        <end position="74"/>
    </location>
</feature>
<keyword evidence="6 7" id="KW-0472">Membrane</keyword>
<dbReference type="InterPro" id="IPR032808">
    <property type="entry name" value="DoxX"/>
</dbReference>
<feature type="transmembrane region" description="Helical" evidence="7">
    <location>
        <begin position="117"/>
        <end position="136"/>
    </location>
</feature>